<dbReference type="GO" id="GO:0008115">
    <property type="term" value="F:sarcosine oxidase activity"/>
    <property type="evidence" value="ECO:0007669"/>
    <property type="project" value="TreeGrafter"/>
</dbReference>
<evidence type="ECO:0000313" key="7">
    <source>
        <dbReference type="EMBL" id="KAF0744422.1"/>
    </source>
</evidence>
<keyword evidence="4" id="KW-0274">FAD</keyword>
<feature type="domain" description="FAD dependent oxidoreductase" evidence="6">
    <location>
        <begin position="5"/>
        <end position="359"/>
    </location>
</feature>
<keyword evidence="5" id="KW-0560">Oxidoreductase</keyword>
<dbReference type="AlphaFoldDB" id="A0A6G0XVA5"/>
<dbReference type="NCBIfam" id="NF008425">
    <property type="entry name" value="PRK11259.1"/>
    <property type="match status" value="1"/>
</dbReference>
<keyword evidence="3" id="KW-0285">Flavoprotein</keyword>
<organism evidence="7 8">
    <name type="scientific">Aphanomyces euteiches</name>
    <dbReference type="NCBI Taxonomy" id="100861"/>
    <lineage>
        <taxon>Eukaryota</taxon>
        <taxon>Sar</taxon>
        <taxon>Stramenopiles</taxon>
        <taxon>Oomycota</taxon>
        <taxon>Saprolegniomycetes</taxon>
        <taxon>Saprolegniales</taxon>
        <taxon>Verrucalvaceae</taxon>
        <taxon>Aphanomyces</taxon>
    </lineage>
</organism>
<comment type="similarity">
    <text evidence="2">Belongs to the MSOX/MTOX family.</text>
</comment>
<keyword evidence="8" id="KW-1185">Reference proteome</keyword>
<accession>A0A6G0XVA5</accession>
<name>A0A6G0XVA5_9STRA</name>
<dbReference type="InterPro" id="IPR036188">
    <property type="entry name" value="FAD/NAD-bd_sf"/>
</dbReference>
<dbReference type="PANTHER" id="PTHR10961:SF7">
    <property type="entry name" value="FAD DEPENDENT OXIDOREDUCTASE DOMAIN-CONTAINING PROTEIN"/>
    <property type="match status" value="1"/>
</dbReference>
<dbReference type="SUPFAM" id="SSF54373">
    <property type="entry name" value="FAD-linked reductases, C-terminal domain"/>
    <property type="match status" value="1"/>
</dbReference>
<dbReference type="Gene3D" id="3.50.50.60">
    <property type="entry name" value="FAD/NAD(P)-binding domain"/>
    <property type="match status" value="1"/>
</dbReference>
<reference evidence="7 8" key="1">
    <citation type="submission" date="2019-07" db="EMBL/GenBank/DDBJ databases">
        <title>Genomics analysis of Aphanomyces spp. identifies a new class of oomycete effector associated with host adaptation.</title>
        <authorList>
            <person name="Gaulin E."/>
        </authorList>
    </citation>
    <scope>NUCLEOTIDE SEQUENCE [LARGE SCALE GENOMIC DNA]</scope>
    <source>
        <strain evidence="7 8">ATCC 201684</strain>
    </source>
</reference>
<dbReference type="InterPro" id="IPR045170">
    <property type="entry name" value="MTOX"/>
</dbReference>
<dbReference type="GO" id="GO:0050660">
    <property type="term" value="F:flavin adenine dinucleotide binding"/>
    <property type="evidence" value="ECO:0007669"/>
    <property type="project" value="InterPro"/>
</dbReference>
<sequence>MAEFDVIVLGVGGMGSSACQNLAKRGLSVLGIEQFDMAHGLGSSHGKSRMIRKAYHEHPDYVPLLRRSYDLWDDLEHHTGDKLFHRTGVLYVGHNTTSESLQGVELSASQHDIPIEPLSPEDFHSRFPQFKLPQDYRAIFEPDAGFINVEGAVTAFCKEAQRLGATLHFNERVERWTSDGTSVTVHTSRGVYRAAKLIITAGAWSSQFLQLQEKDVFPLTVNKVSLFWFNSPQPEKLTDMPCYGFEMPYGFVYGFPFNAQDGIKVAIHLPGENVADPSNLDRTVPPEELASVAQCVRECMPYVDASTTKDSAACMYTMSADGHFVLDLHPDYSNVAFAAGFSGHGFKFCPVIGEVLTDLVTTGTTEHPIGFLRRR</sequence>
<gene>
    <name evidence="7" type="ORF">Ae201684_000902</name>
</gene>
<dbReference type="Pfam" id="PF01266">
    <property type="entry name" value="DAO"/>
    <property type="match status" value="1"/>
</dbReference>
<dbReference type="VEuPathDB" id="FungiDB:AeMF1_021042"/>
<evidence type="ECO:0000256" key="2">
    <source>
        <dbReference type="ARBA" id="ARBA00010989"/>
    </source>
</evidence>
<evidence type="ECO:0000256" key="4">
    <source>
        <dbReference type="ARBA" id="ARBA00022827"/>
    </source>
</evidence>
<evidence type="ECO:0000259" key="6">
    <source>
        <dbReference type="Pfam" id="PF01266"/>
    </source>
</evidence>
<dbReference type="Gene3D" id="3.30.9.10">
    <property type="entry name" value="D-Amino Acid Oxidase, subunit A, domain 2"/>
    <property type="match status" value="1"/>
</dbReference>
<evidence type="ECO:0000256" key="3">
    <source>
        <dbReference type="ARBA" id="ARBA00022630"/>
    </source>
</evidence>
<dbReference type="PANTHER" id="PTHR10961">
    <property type="entry name" value="PEROXISOMAL SARCOSINE OXIDASE"/>
    <property type="match status" value="1"/>
</dbReference>
<dbReference type="SUPFAM" id="SSF51905">
    <property type="entry name" value="FAD/NAD(P)-binding domain"/>
    <property type="match status" value="1"/>
</dbReference>
<comment type="cofactor">
    <cofactor evidence="1">
        <name>FAD</name>
        <dbReference type="ChEBI" id="CHEBI:57692"/>
    </cofactor>
</comment>
<dbReference type="Proteomes" id="UP000481153">
    <property type="component" value="Unassembled WGS sequence"/>
</dbReference>
<dbReference type="EMBL" id="VJMJ01000009">
    <property type="protein sequence ID" value="KAF0744422.1"/>
    <property type="molecule type" value="Genomic_DNA"/>
</dbReference>
<protein>
    <recommendedName>
        <fullName evidence="6">FAD dependent oxidoreductase domain-containing protein</fullName>
    </recommendedName>
</protein>
<evidence type="ECO:0000313" key="8">
    <source>
        <dbReference type="Proteomes" id="UP000481153"/>
    </source>
</evidence>
<proteinExistence type="inferred from homology"/>
<dbReference type="InterPro" id="IPR006076">
    <property type="entry name" value="FAD-dep_OxRdtase"/>
</dbReference>
<evidence type="ECO:0000256" key="5">
    <source>
        <dbReference type="ARBA" id="ARBA00023002"/>
    </source>
</evidence>
<evidence type="ECO:0000256" key="1">
    <source>
        <dbReference type="ARBA" id="ARBA00001974"/>
    </source>
</evidence>
<comment type="caution">
    <text evidence="7">The sequence shown here is derived from an EMBL/GenBank/DDBJ whole genome shotgun (WGS) entry which is preliminary data.</text>
</comment>